<evidence type="ECO:0000313" key="2">
    <source>
        <dbReference type="Proteomes" id="UP000006591"/>
    </source>
</evidence>
<dbReference type="AlphaFoldDB" id="A0A0E0HPH9"/>
<dbReference type="EnsemblPlants" id="ONIVA06G13810.1">
    <property type="protein sequence ID" value="ONIVA06G13810.1"/>
    <property type="gene ID" value="ONIVA06G13810"/>
</dbReference>
<dbReference type="Gramene" id="ONIVA06G13810.1">
    <property type="protein sequence ID" value="ONIVA06G13810.1"/>
    <property type="gene ID" value="ONIVA06G13810"/>
</dbReference>
<evidence type="ECO:0000313" key="1">
    <source>
        <dbReference type="EnsemblPlants" id="ONIVA06G13810.1"/>
    </source>
</evidence>
<reference evidence="1" key="1">
    <citation type="submission" date="2015-04" db="UniProtKB">
        <authorList>
            <consortium name="EnsemblPlants"/>
        </authorList>
    </citation>
    <scope>IDENTIFICATION</scope>
    <source>
        <strain evidence="1">SL10</strain>
    </source>
</reference>
<reference evidence="1" key="2">
    <citation type="submission" date="2018-04" db="EMBL/GenBank/DDBJ databases">
        <title>OnivRS2 (Oryza nivara Reference Sequence Version 2).</title>
        <authorList>
            <person name="Zhang J."/>
            <person name="Kudrna D."/>
            <person name="Lee S."/>
            <person name="Talag J."/>
            <person name="Rajasekar S."/>
            <person name="Welchert J."/>
            <person name="Hsing Y.-I."/>
            <person name="Wing R.A."/>
        </authorList>
    </citation>
    <scope>NUCLEOTIDE SEQUENCE [LARGE SCALE GENOMIC DNA]</scope>
    <source>
        <strain evidence="1">SL10</strain>
    </source>
</reference>
<dbReference type="Proteomes" id="UP000006591">
    <property type="component" value="Chromosome 6"/>
</dbReference>
<protein>
    <submittedName>
        <fullName evidence="1">Uncharacterized protein</fullName>
    </submittedName>
</protein>
<accession>A0A0E0HPH9</accession>
<organism evidence="1">
    <name type="scientific">Oryza nivara</name>
    <name type="common">Indian wild rice</name>
    <name type="synonym">Oryza sativa f. spontanea</name>
    <dbReference type="NCBI Taxonomy" id="4536"/>
    <lineage>
        <taxon>Eukaryota</taxon>
        <taxon>Viridiplantae</taxon>
        <taxon>Streptophyta</taxon>
        <taxon>Embryophyta</taxon>
        <taxon>Tracheophyta</taxon>
        <taxon>Spermatophyta</taxon>
        <taxon>Magnoliopsida</taxon>
        <taxon>Liliopsida</taxon>
        <taxon>Poales</taxon>
        <taxon>Poaceae</taxon>
        <taxon>BOP clade</taxon>
        <taxon>Oryzoideae</taxon>
        <taxon>Oryzeae</taxon>
        <taxon>Oryzinae</taxon>
        <taxon>Oryza</taxon>
    </lineage>
</organism>
<proteinExistence type="predicted"/>
<name>A0A0E0HPH9_ORYNI</name>
<dbReference type="HOGENOM" id="CLU_2546510_0_0_1"/>
<keyword evidence="2" id="KW-1185">Reference proteome</keyword>
<sequence>MAQQSRQVELEWRHAMARSAAFAAQDIDALPTFAYEPVGTAEKDSVGGARIVRGMPRREEEDEKIEEWLTSLAHIINPSNIGQ</sequence>